<dbReference type="InterPro" id="IPR026983">
    <property type="entry name" value="DHC"/>
</dbReference>
<name>A0A9K3GL15_9EUKA</name>
<organism evidence="3 4">
    <name type="scientific">Kipferlia bialata</name>
    <dbReference type="NCBI Taxonomy" id="797122"/>
    <lineage>
        <taxon>Eukaryota</taxon>
        <taxon>Metamonada</taxon>
        <taxon>Carpediemonas-like organisms</taxon>
        <taxon>Kipferlia</taxon>
    </lineage>
</organism>
<dbReference type="InterPro" id="IPR013594">
    <property type="entry name" value="Dynein_heavy_tail"/>
</dbReference>
<reference evidence="3 4" key="1">
    <citation type="journal article" date="2018" name="PLoS ONE">
        <title>The draft genome of Kipferlia bialata reveals reductive genome evolution in fornicate parasites.</title>
        <authorList>
            <person name="Tanifuji G."/>
            <person name="Takabayashi S."/>
            <person name="Kume K."/>
            <person name="Takagi M."/>
            <person name="Nakayama T."/>
            <person name="Kamikawa R."/>
            <person name="Inagaki Y."/>
            <person name="Hashimoto T."/>
        </authorList>
    </citation>
    <scope>NUCLEOTIDE SEQUENCE [LARGE SCALE GENOMIC DNA]</scope>
    <source>
        <strain evidence="3">NY0173</strain>
    </source>
</reference>
<keyword evidence="4" id="KW-1185">Reference proteome</keyword>
<protein>
    <submittedName>
        <fullName evidence="3">Dynein heavy chain</fullName>
    </submittedName>
</protein>
<feature type="domain" description="Dynein heavy chain tail" evidence="2">
    <location>
        <begin position="7"/>
        <end position="215"/>
    </location>
</feature>
<dbReference type="EMBL" id="BDIP01002773">
    <property type="protein sequence ID" value="GIQ86802.1"/>
    <property type="molecule type" value="Genomic_DNA"/>
</dbReference>
<dbReference type="PROSITE" id="PS51257">
    <property type="entry name" value="PROKAR_LIPOPROTEIN"/>
    <property type="match status" value="1"/>
</dbReference>
<dbReference type="Proteomes" id="UP000265618">
    <property type="component" value="Unassembled WGS sequence"/>
</dbReference>
<evidence type="ECO:0000259" key="2">
    <source>
        <dbReference type="Pfam" id="PF08385"/>
    </source>
</evidence>
<dbReference type="GO" id="GO:0007018">
    <property type="term" value="P:microtubule-based movement"/>
    <property type="evidence" value="ECO:0007669"/>
    <property type="project" value="InterPro"/>
</dbReference>
<gene>
    <name evidence="3" type="ORF">KIPB_008725</name>
</gene>
<feature type="region of interest" description="Disordered" evidence="1">
    <location>
        <begin position="55"/>
        <end position="92"/>
    </location>
</feature>
<dbReference type="OrthoDB" id="64868at2759"/>
<dbReference type="PANTHER" id="PTHR22878">
    <property type="entry name" value="DYNEIN HEAVY CHAIN 6, AXONEMAL-LIKE-RELATED"/>
    <property type="match status" value="1"/>
</dbReference>
<feature type="non-terminal residue" evidence="3">
    <location>
        <position position="1"/>
    </location>
</feature>
<comment type="caution">
    <text evidence="3">The sequence shown here is derived from an EMBL/GenBank/DDBJ whole genome shotgun (WGS) entry which is preliminary data.</text>
</comment>
<evidence type="ECO:0000256" key="1">
    <source>
        <dbReference type="SAM" id="MobiDB-lite"/>
    </source>
</evidence>
<dbReference type="GO" id="GO:0045505">
    <property type="term" value="F:dynein intermediate chain binding"/>
    <property type="evidence" value="ECO:0007669"/>
    <property type="project" value="InterPro"/>
</dbReference>
<dbReference type="Pfam" id="PF08385">
    <property type="entry name" value="DHC_N1"/>
    <property type="match status" value="1"/>
</dbReference>
<sequence length="637" mass="70147">MCLTLRSFTALGNEMRTFETGLVQGWLASCDAIALRELRKPLLSERRKRSARVRIDLARHQMDGQPPEDGTTEKERERDRGRERERGAHRVKDALPADFEAPDVTSLILGSDLEVAVNLSADHMDRVNGLISEASMLSRLEFTITDTLSNVALQKIKFRHYADEINRLVGAMKAAVAGLAPAEKALVMPAVRQCAIMLRPGFGPLNWNSLSVPSYISDCGAAVGRLQQVTSQIVASARLLQKAARAIEAVKIVPSSTADLTGVSGGVPTIDELMTVLGVQRAAAVETALKQYASMVTSLKKIEETITGDASGKCALMSEYYAYWDRRVFKALTTMVLGGFSRLKKLLLGPTDRSEPLFRVSASLSVPDILQTPSLHHVQKVLAELQDDLVRCTIPFLRWEDGTCLQMEPQPISLSHSLANGDRRGDGNPEGSVVVKSSQVYLIGDSAGSIGVTDPDLAVFTYYSDMLGDSQVEGAKNGVTRIVSVGTTNIQRFFREWHQHERIWKVDRQGTLARFVAKSPSLSLYHETMAHYKHLYTKFSEAADGTTPDGTIPVVKEVDFVRINCKPLVSGIANQCELWVHSLGYVLTSSHRKTVLQLANTVDRYAMRLVQEPRDLAALKDILAAQADLRENGDFEQ</sequence>
<evidence type="ECO:0000313" key="3">
    <source>
        <dbReference type="EMBL" id="GIQ86802.1"/>
    </source>
</evidence>
<evidence type="ECO:0000313" key="4">
    <source>
        <dbReference type="Proteomes" id="UP000265618"/>
    </source>
</evidence>
<dbReference type="GO" id="GO:0051959">
    <property type="term" value="F:dynein light intermediate chain binding"/>
    <property type="evidence" value="ECO:0007669"/>
    <property type="project" value="InterPro"/>
</dbReference>
<proteinExistence type="predicted"/>
<accession>A0A9K3GL15</accession>
<dbReference type="AlphaFoldDB" id="A0A9K3GL15"/>
<dbReference type="GO" id="GO:0030286">
    <property type="term" value="C:dynein complex"/>
    <property type="evidence" value="ECO:0007669"/>
    <property type="project" value="InterPro"/>
</dbReference>
<feature type="compositionally biased region" description="Basic and acidic residues" evidence="1">
    <location>
        <begin position="71"/>
        <end position="92"/>
    </location>
</feature>